<keyword evidence="11" id="KW-1185">Reference proteome</keyword>
<feature type="active site" description="Proton acceptor" evidence="7">
    <location>
        <position position="243"/>
    </location>
</feature>
<dbReference type="PIRSF" id="PIRSF000110">
    <property type="entry name" value="G6PD"/>
    <property type="match status" value="1"/>
</dbReference>
<feature type="binding site" evidence="7">
    <location>
        <position position="151"/>
    </location>
    <ligand>
        <name>NADP(+)</name>
        <dbReference type="ChEBI" id="CHEBI:58349"/>
    </ligand>
</feature>
<feature type="binding site" evidence="7">
    <location>
        <position position="185"/>
    </location>
    <ligand>
        <name>substrate</name>
    </ligand>
</feature>
<keyword evidence="3 7" id="KW-0313">Glucose metabolism</keyword>
<evidence type="ECO:0000256" key="5">
    <source>
        <dbReference type="ARBA" id="ARBA00023002"/>
    </source>
</evidence>
<dbReference type="InterPro" id="IPR036291">
    <property type="entry name" value="NAD(P)-bd_dom_sf"/>
</dbReference>
<keyword evidence="6 7" id="KW-0119">Carbohydrate metabolism</keyword>
<dbReference type="PRINTS" id="PR00079">
    <property type="entry name" value="G6PDHDRGNASE"/>
</dbReference>
<dbReference type="AlphaFoldDB" id="A0A251ZUS8"/>
<dbReference type="EMBL" id="JOPB01000007">
    <property type="protein sequence ID" value="OUI78425.1"/>
    <property type="molecule type" value="Genomic_DNA"/>
</dbReference>
<keyword evidence="4 7" id="KW-0521">NADP</keyword>
<dbReference type="PANTHER" id="PTHR23429:SF0">
    <property type="entry name" value="GLUCOSE-6-PHOSPHATE 1-DEHYDROGENASE"/>
    <property type="match status" value="1"/>
</dbReference>
<protein>
    <recommendedName>
        <fullName evidence="7">Glucose-6-phosphate 1-dehydrogenase</fullName>
        <shortName evidence="7">G6PD</shortName>
        <ecNumber evidence="7">1.1.1.49</ecNumber>
    </recommendedName>
</protein>
<dbReference type="HAMAP" id="MF_00966">
    <property type="entry name" value="G6PD"/>
    <property type="match status" value="1"/>
</dbReference>
<dbReference type="InterPro" id="IPR019796">
    <property type="entry name" value="G6P_DH_AS"/>
</dbReference>
<feature type="domain" description="Glucose-6-phosphate dehydrogenase NAD-binding" evidence="8">
    <location>
        <begin position="13"/>
        <end position="190"/>
    </location>
</feature>
<dbReference type="GO" id="GO:0004345">
    <property type="term" value="F:glucose-6-phosphate dehydrogenase activity"/>
    <property type="evidence" value="ECO:0007669"/>
    <property type="project" value="UniProtKB-UniRule"/>
</dbReference>
<evidence type="ECO:0000256" key="6">
    <source>
        <dbReference type="ARBA" id="ARBA00023277"/>
    </source>
</evidence>
<feature type="binding site" evidence="7">
    <location>
        <position position="238"/>
    </location>
    <ligand>
        <name>substrate</name>
    </ligand>
</feature>
<feature type="binding site" evidence="7">
    <location>
        <position position="181"/>
    </location>
    <ligand>
        <name>substrate</name>
    </ligand>
</feature>
<comment type="pathway">
    <text evidence="1 7">Carbohydrate degradation; pentose phosphate pathway; D-ribulose 5-phosphate from D-glucose 6-phosphate (oxidative stage): step 1/3.</text>
</comment>
<dbReference type="NCBIfam" id="TIGR00871">
    <property type="entry name" value="zwf"/>
    <property type="match status" value="1"/>
</dbReference>
<dbReference type="RefSeq" id="WP_008853099.1">
    <property type="nucleotide sequence ID" value="NZ_JOPB01000007.1"/>
</dbReference>
<feature type="binding site" evidence="7">
    <location>
        <position position="347"/>
    </location>
    <ligand>
        <name>substrate</name>
    </ligand>
</feature>
<dbReference type="UniPathway" id="UPA00115">
    <property type="reaction ID" value="UER00408"/>
</dbReference>
<evidence type="ECO:0000256" key="7">
    <source>
        <dbReference type="HAMAP-Rule" id="MF_00966"/>
    </source>
</evidence>
<name>A0A251ZUS8_9PROT</name>
<evidence type="ECO:0000256" key="4">
    <source>
        <dbReference type="ARBA" id="ARBA00022857"/>
    </source>
</evidence>
<reference evidence="11" key="1">
    <citation type="submission" date="2014-06" db="EMBL/GenBank/DDBJ databases">
        <authorList>
            <person name="Winans N.J."/>
            <person name="Newell P.D."/>
            <person name="Douglas A.E."/>
        </authorList>
    </citation>
    <scope>NUCLEOTIDE SEQUENCE [LARGE SCALE GENOMIC DNA]</scope>
    <source>
        <strain evidence="11">DmL_052</strain>
    </source>
</reference>
<comment type="similarity">
    <text evidence="2 7">Belongs to the glucose-6-phosphate dehydrogenase family.</text>
</comment>
<feature type="binding site" evidence="7">
    <location>
        <position position="219"/>
    </location>
    <ligand>
        <name>substrate</name>
    </ligand>
</feature>
<dbReference type="GO" id="GO:0006006">
    <property type="term" value="P:glucose metabolic process"/>
    <property type="evidence" value="ECO:0007669"/>
    <property type="project" value="UniProtKB-KW"/>
</dbReference>
<evidence type="ECO:0000313" key="11">
    <source>
        <dbReference type="Proteomes" id="UP000194946"/>
    </source>
</evidence>
<feature type="binding site" evidence="7">
    <location>
        <position position="342"/>
    </location>
    <ligand>
        <name>substrate</name>
    </ligand>
</feature>
<gene>
    <name evidence="7" type="primary">zwf</name>
    <name evidence="10" type="ORF">HK18_10395</name>
</gene>
<dbReference type="Gene3D" id="3.30.360.10">
    <property type="entry name" value="Dihydrodipicolinate Reductase, domain 2"/>
    <property type="match status" value="1"/>
</dbReference>
<proteinExistence type="inferred from homology"/>
<evidence type="ECO:0000256" key="1">
    <source>
        <dbReference type="ARBA" id="ARBA00004937"/>
    </source>
</evidence>
<dbReference type="PANTHER" id="PTHR23429">
    <property type="entry name" value="GLUCOSE-6-PHOSPHATE 1-DEHYDROGENASE G6PD"/>
    <property type="match status" value="1"/>
</dbReference>
<comment type="caution">
    <text evidence="10">The sequence shown here is derived from an EMBL/GenBank/DDBJ whole genome shotgun (WGS) entry which is preliminary data.</text>
</comment>
<dbReference type="Pfam" id="PF00479">
    <property type="entry name" value="G6PD_N"/>
    <property type="match status" value="1"/>
</dbReference>
<accession>A0A251ZUS8</accession>
<dbReference type="InterPro" id="IPR001282">
    <property type="entry name" value="G6P_DH"/>
</dbReference>
<dbReference type="GO" id="GO:0005829">
    <property type="term" value="C:cytosol"/>
    <property type="evidence" value="ECO:0007669"/>
    <property type="project" value="TreeGrafter"/>
</dbReference>
<keyword evidence="5 7" id="KW-0560">Oxidoreductase</keyword>
<feature type="domain" description="Glucose-6-phosphate dehydrogenase C-terminal" evidence="9">
    <location>
        <begin position="192"/>
        <end position="486"/>
    </location>
</feature>
<evidence type="ECO:0000256" key="2">
    <source>
        <dbReference type="ARBA" id="ARBA00009975"/>
    </source>
</evidence>
<dbReference type="SUPFAM" id="SSF55347">
    <property type="entry name" value="Glyceraldehyde-3-phosphate dehydrogenase-like, C-terminal domain"/>
    <property type="match status" value="1"/>
</dbReference>
<dbReference type="SUPFAM" id="SSF51735">
    <property type="entry name" value="NAD(P)-binding Rossmann-fold domains"/>
    <property type="match status" value="1"/>
</dbReference>
<feature type="binding site" evidence="7">
    <location>
        <position position="50"/>
    </location>
    <ligand>
        <name>NADP(+)</name>
        <dbReference type="ChEBI" id="CHEBI:58349"/>
    </ligand>
</feature>
<dbReference type="GO" id="GO:0009051">
    <property type="term" value="P:pentose-phosphate shunt, oxidative branch"/>
    <property type="evidence" value="ECO:0007669"/>
    <property type="project" value="TreeGrafter"/>
</dbReference>
<organism evidence="10 11">
    <name type="scientific">Commensalibacter intestini</name>
    <dbReference type="NCBI Taxonomy" id="479936"/>
    <lineage>
        <taxon>Bacteria</taxon>
        <taxon>Pseudomonadati</taxon>
        <taxon>Pseudomonadota</taxon>
        <taxon>Alphaproteobacteria</taxon>
        <taxon>Acetobacterales</taxon>
        <taxon>Acetobacteraceae</taxon>
    </lineage>
</organism>
<evidence type="ECO:0000259" key="8">
    <source>
        <dbReference type="Pfam" id="PF00479"/>
    </source>
</evidence>
<dbReference type="PROSITE" id="PS00069">
    <property type="entry name" value="G6P_DEHYDROGENASE"/>
    <property type="match status" value="1"/>
</dbReference>
<dbReference type="NCBIfam" id="NF009492">
    <property type="entry name" value="PRK12853.1-3"/>
    <property type="match status" value="1"/>
</dbReference>
<comment type="function">
    <text evidence="7">Catalyzes the oxidation of glucose 6-phosphate to 6-phosphogluconolactone.</text>
</comment>
<evidence type="ECO:0000259" key="9">
    <source>
        <dbReference type="Pfam" id="PF02781"/>
    </source>
</evidence>
<evidence type="ECO:0000313" key="10">
    <source>
        <dbReference type="EMBL" id="OUI78425.1"/>
    </source>
</evidence>
<dbReference type="InterPro" id="IPR022675">
    <property type="entry name" value="G6P_DH_C"/>
</dbReference>
<sequence length="490" mass="55690">MEQPQTYSPFDFIIFGATGDLTTRKLLPALFYRYLDKQIPAETRIIGAARSPLTDEDFRGRARDGLNQFIQEADRNPEKIEEFLTKIHYVSLDGADPNGKWSSIEDLLNSKQANPVRIFYFATAPRLYGDICDNLSNKKLLTKDTRVVLEKPIGTSLETAQEINNRVGKHLPENHIFRIDHYLGKETVQNILALRFANPVFERLWSSDSIDFIEITAAETVGVGKRGGYYDGAGALRDMVQNHLLQVLCMVAMDPPISLSEDDLRNEKLKVLRSLKPMTEDMIKTDTVRGQYTTNEQNGEHIPGYLEELNKDSSNTETFVAIKAQINTSRWSGVPFYLRTGKRMAEKTSEIVIQFKKSAWSLFPTAPEPNRLHIRIQPDEGVSLSMQVKDPSKSHTSLRSTFIDIDFSPAFHIRYPDSYEGLLMDAVKGDPLLFIRRDEVDAAWKWIEPILDGWARGVVPLSQYKAGSWGPQEANELLAKEGHIWHEDMP</sequence>
<dbReference type="EC" id="1.1.1.49" evidence="7"/>
<dbReference type="Gene3D" id="3.40.50.720">
    <property type="entry name" value="NAD(P)-binding Rossmann-like Domain"/>
    <property type="match status" value="1"/>
</dbReference>
<dbReference type="InterPro" id="IPR022674">
    <property type="entry name" value="G6P_DH_NAD-bd"/>
</dbReference>
<comment type="caution">
    <text evidence="7">Lacks conserved residue(s) required for the propagation of feature annotation.</text>
</comment>
<dbReference type="GO" id="GO:0050661">
    <property type="term" value="F:NADP binding"/>
    <property type="evidence" value="ECO:0007669"/>
    <property type="project" value="UniProtKB-UniRule"/>
</dbReference>
<dbReference type="Proteomes" id="UP000194946">
    <property type="component" value="Unassembled WGS sequence"/>
</dbReference>
<comment type="catalytic activity">
    <reaction evidence="7">
        <text>D-glucose 6-phosphate + NADP(+) = 6-phospho-D-glucono-1,5-lactone + NADPH + H(+)</text>
        <dbReference type="Rhea" id="RHEA:15841"/>
        <dbReference type="ChEBI" id="CHEBI:15378"/>
        <dbReference type="ChEBI" id="CHEBI:57783"/>
        <dbReference type="ChEBI" id="CHEBI:57955"/>
        <dbReference type="ChEBI" id="CHEBI:58349"/>
        <dbReference type="ChEBI" id="CHEBI:61548"/>
        <dbReference type="EC" id="1.1.1.49"/>
    </reaction>
</comment>
<evidence type="ECO:0000256" key="3">
    <source>
        <dbReference type="ARBA" id="ARBA00022526"/>
    </source>
</evidence>
<dbReference type="Pfam" id="PF02781">
    <property type="entry name" value="G6PD_C"/>
    <property type="match status" value="1"/>
</dbReference>